<dbReference type="Proteomes" id="UP000596742">
    <property type="component" value="Unassembled WGS sequence"/>
</dbReference>
<dbReference type="Pfam" id="PF00619">
    <property type="entry name" value="CARD"/>
    <property type="match status" value="1"/>
</dbReference>
<name>A0A8B6CY25_MYTGA</name>
<dbReference type="GO" id="GO:0070513">
    <property type="term" value="F:death domain binding"/>
    <property type="evidence" value="ECO:0007669"/>
    <property type="project" value="InterPro"/>
</dbReference>
<proteinExistence type="predicted"/>
<accession>A0A8B6CY25</accession>
<dbReference type="OrthoDB" id="1357022at2759"/>
<dbReference type="EMBL" id="UYJE01002532">
    <property type="protein sequence ID" value="VDI11579.1"/>
    <property type="molecule type" value="Genomic_DNA"/>
</dbReference>
<dbReference type="InterPro" id="IPR001315">
    <property type="entry name" value="CARD"/>
</dbReference>
<dbReference type="GO" id="GO:0002020">
    <property type="term" value="F:protease binding"/>
    <property type="evidence" value="ECO:0007669"/>
    <property type="project" value="InterPro"/>
</dbReference>
<evidence type="ECO:0000256" key="1">
    <source>
        <dbReference type="SAM" id="Coils"/>
    </source>
</evidence>
<evidence type="ECO:0000259" key="2">
    <source>
        <dbReference type="PROSITE" id="PS50209"/>
    </source>
</evidence>
<dbReference type="Gene3D" id="1.10.533.10">
    <property type="entry name" value="Death Domain, Fas"/>
    <property type="match status" value="1"/>
</dbReference>
<keyword evidence="1" id="KW-0175">Coiled coil</keyword>
<dbReference type="GO" id="GO:0042981">
    <property type="term" value="P:regulation of apoptotic process"/>
    <property type="evidence" value="ECO:0007669"/>
    <property type="project" value="InterPro"/>
</dbReference>
<evidence type="ECO:0000313" key="3">
    <source>
        <dbReference type="EMBL" id="VDI11579.1"/>
    </source>
</evidence>
<dbReference type="InterPro" id="IPR037939">
    <property type="entry name" value="CRADD"/>
</dbReference>
<comment type="caution">
    <text evidence="3">The sequence shown here is derived from an EMBL/GenBank/DDBJ whole genome shotgun (WGS) entry which is preliminary data.</text>
</comment>
<dbReference type="PANTHER" id="PTHR15034:SF5">
    <property type="entry name" value="DEATH DOMAIN-CONTAINING PROTEIN CRADD"/>
    <property type="match status" value="1"/>
</dbReference>
<sequence>MEPNQVRALHNCHRDLLRDLEVDRSFLLSLYIDNIITEEQKNEIMEEKSRRGKCAKLLEIIPRRGPRCFPTFVSKIRKDYSWIAEKLDKELTKERKNLPKDVNDKLTEVINNEVCPMVYGCERNIITPSNNHPGQTVGRLSEMMTALKYRSLRALEMSTKDKRIEELSLPGLISRKVQSLHDDVNGMKTELQTERKKIRARNNNDDQKVNKDISKLTKDLKRQKESNKKMESSVKNKDKKISSLQNFNIHLEKENLDLKARLEELEKSEKPLTHRYGSATTHGSQGITTISELFDITS</sequence>
<dbReference type="CDD" id="cd01671">
    <property type="entry name" value="CARD"/>
    <property type="match status" value="1"/>
</dbReference>
<keyword evidence="4" id="KW-1185">Reference proteome</keyword>
<feature type="coiled-coil region" evidence="1">
    <location>
        <begin position="213"/>
        <end position="268"/>
    </location>
</feature>
<dbReference type="PANTHER" id="PTHR15034">
    <property type="entry name" value="DEATH DOMAIN-CONTAINING PROTEIN CRADD"/>
    <property type="match status" value="1"/>
</dbReference>
<gene>
    <name evidence="3" type="ORF">MGAL_10B053776</name>
</gene>
<dbReference type="AlphaFoldDB" id="A0A8B6CY25"/>
<reference evidence="3" key="1">
    <citation type="submission" date="2018-11" db="EMBL/GenBank/DDBJ databases">
        <authorList>
            <person name="Alioto T."/>
            <person name="Alioto T."/>
        </authorList>
    </citation>
    <scope>NUCLEOTIDE SEQUENCE</scope>
</reference>
<dbReference type="InterPro" id="IPR011029">
    <property type="entry name" value="DEATH-like_dom_sf"/>
</dbReference>
<protein>
    <recommendedName>
        <fullName evidence="2">CARD domain-containing protein</fullName>
    </recommendedName>
</protein>
<feature type="domain" description="CARD" evidence="2">
    <location>
        <begin position="1"/>
        <end position="78"/>
    </location>
</feature>
<organism evidence="3 4">
    <name type="scientific">Mytilus galloprovincialis</name>
    <name type="common">Mediterranean mussel</name>
    <dbReference type="NCBI Taxonomy" id="29158"/>
    <lineage>
        <taxon>Eukaryota</taxon>
        <taxon>Metazoa</taxon>
        <taxon>Spiralia</taxon>
        <taxon>Lophotrochozoa</taxon>
        <taxon>Mollusca</taxon>
        <taxon>Bivalvia</taxon>
        <taxon>Autobranchia</taxon>
        <taxon>Pteriomorphia</taxon>
        <taxon>Mytilida</taxon>
        <taxon>Mytiloidea</taxon>
        <taxon>Mytilidae</taxon>
        <taxon>Mytilinae</taxon>
        <taxon>Mytilus</taxon>
    </lineage>
</organism>
<evidence type="ECO:0000313" key="4">
    <source>
        <dbReference type="Proteomes" id="UP000596742"/>
    </source>
</evidence>
<dbReference type="PROSITE" id="PS50209">
    <property type="entry name" value="CARD"/>
    <property type="match status" value="1"/>
</dbReference>
<dbReference type="SUPFAM" id="SSF47986">
    <property type="entry name" value="DEATH domain"/>
    <property type="match status" value="1"/>
</dbReference>